<dbReference type="PROSITE" id="PS51767">
    <property type="entry name" value="PEPTIDASE_A1"/>
    <property type="match status" value="1"/>
</dbReference>
<reference evidence="7" key="1">
    <citation type="submission" date="2021-10" db="EMBL/GenBank/DDBJ databases">
        <title>De novo Genome Assembly of Clathrus columnatus (Basidiomycota, Fungi) Using Illumina and Nanopore Sequence Data.</title>
        <authorList>
            <person name="Ogiso-Tanaka E."/>
            <person name="Itagaki H."/>
            <person name="Hosoya T."/>
            <person name="Hosaka K."/>
        </authorList>
    </citation>
    <scope>NUCLEOTIDE SEQUENCE</scope>
    <source>
        <strain evidence="7">MO-923</strain>
    </source>
</reference>
<sequence length="333" mass="35336">MFHSFHCSVWLIIIQASCLTFASPLKNTDSGLDAVLVLPLHSRAPTPGEYLDLPAIANHMRAKHGFPTVTIDTRNSEDSSSLQRRVNSNNVALFDDGPDLSYFATIKVGTPPKKFNVVLDTGSSDLFLSSSLCTKGCEETVIYDPSESKTSQVPGQAVNLKFGSVAVSGEVATDIVTLGGFSVNPQTFVMAKAIRGELLGQHVHGLMGLGFQSLAKTGHLTDSDGDAVPGGTLTLGDVNPQFFTGDIERHPVSTTNFWNIRLETITSQGVPIPVPSSIAPAIIDTGATLIAAPSSIFTTICQRMGGTPQTSGRLLGFCVIRMHGGLLSITRHS</sequence>
<evidence type="ECO:0000313" key="8">
    <source>
        <dbReference type="Proteomes" id="UP001050691"/>
    </source>
</evidence>
<dbReference type="CDD" id="cd05471">
    <property type="entry name" value="pepsin_like"/>
    <property type="match status" value="1"/>
</dbReference>
<keyword evidence="5" id="KW-0732">Signal</keyword>
<proteinExistence type="inferred from homology"/>
<feature type="signal peptide" evidence="5">
    <location>
        <begin position="1"/>
        <end position="22"/>
    </location>
</feature>
<evidence type="ECO:0000256" key="5">
    <source>
        <dbReference type="SAM" id="SignalP"/>
    </source>
</evidence>
<dbReference type="Pfam" id="PF00026">
    <property type="entry name" value="Asp"/>
    <property type="match status" value="2"/>
</dbReference>
<keyword evidence="8" id="KW-1185">Reference proteome</keyword>
<evidence type="ECO:0000256" key="2">
    <source>
        <dbReference type="ARBA" id="ARBA00022750"/>
    </source>
</evidence>
<dbReference type="GO" id="GO:0004190">
    <property type="term" value="F:aspartic-type endopeptidase activity"/>
    <property type="evidence" value="ECO:0007669"/>
    <property type="project" value="UniProtKB-KW"/>
</dbReference>
<dbReference type="PANTHER" id="PTHR47966">
    <property type="entry name" value="BETA-SITE APP-CLEAVING ENZYME, ISOFORM A-RELATED"/>
    <property type="match status" value="1"/>
</dbReference>
<organism evidence="7 8">
    <name type="scientific">Clathrus columnatus</name>
    <dbReference type="NCBI Taxonomy" id="1419009"/>
    <lineage>
        <taxon>Eukaryota</taxon>
        <taxon>Fungi</taxon>
        <taxon>Dikarya</taxon>
        <taxon>Basidiomycota</taxon>
        <taxon>Agaricomycotina</taxon>
        <taxon>Agaricomycetes</taxon>
        <taxon>Phallomycetidae</taxon>
        <taxon>Phallales</taxon>
        <taxon>Clathraceae</taxon>
        <taxon>Clathrus</taxon>
    </lineage>
</organism>
<feature type="chain" id="PRO_5043820142" description="Peptidase A1 domain-containing protein" evidence="5">
    <location>
        <begin position="23"/>
        <end position="333"/>
    </location>
</feature>
<evidence type="ECO:0000256" key="4">
    <source>
        <dbReference type="RuleBase" id="RU000454"/>
    </source>
</evidence>
<dbReference type="InterPro" id="IPR033121">
    <property type="entry name" value="PEPTIDASE_A1"/>
</dbReference>
<dbReference type="InterPro" id="IPR034164">
    <property type="entry name" value="Pepsin-like_dom"/>
</dbReference>
<comment type="similarity">
    <text evidence="1 4">Belongs to the peptidase A1 family.</text>
</comment>
<dbReference type="PANTHER" id="PTHR47966:SF6">
    <property type="entry name" value="PEPTIDASE A1 DOMAIN-CONTAINING PROTEIN"/>
    <property type="match status" value="1"/>
</dbReference>
<evidence type="ECO:0000259" key="6">
    <source>
        <dbReference type="PROSITE" id="PS51767"/>
    </source>
</evidence>
<evidence type="ECO:0000313" key="7">
    <source>
        <dbReference type="EMBL" id="GJJ06177.1"/>
    </source>
</evidence>
<dbReference type="PRINTS" id="PR00792">
    <property type="entry name" value="PEPSIN"/>
</dbReference>
<keyword evidence="3" id="KW-1015">Disulfide bond</keyword>
<name>A0AAV4ZYL0_9AGAM</name>
<dbReference type="InterPro" id="IPR001969">
    <property type="entry name" value="Aspartic_peptidase_AS"/>
</dbReference>
<dbReference type="InterPro" id="IPR021109">
    <property type="entry name" value="Peptidase_aspartic_dom_sf"/>
</dbReference>
<keyword evidence="4" id="KW-0645">Protease</keyword>
<comment type="caution">
    <text evidence="7">The sequence shown here is derived from an EMBL/GenBank/DDBJ whole genome shotgun (WGS) entry which is preliminary data.</text>
</comment>
<dbReference type="EMBL" id="BPWL01000001">
    <property type="protein sequence ID" value="GJJ06177.1"/>
    <property type="molecule type" value="Genomic_DNA"/>
</dbReference>
<feature type="domain" description="Peptidase A1" evidence="6">
    <location>
        <begin position="102"/>
        <end position="333"/>
    </location>
</feature>
<dbReference type="SUPFAM" id="SSF50630">
    <property type="entry name" value="Acid proteases"/>
    <property type="match status" value="1"/>
</dbReference>
<accession>A0AAV4ZYL0</accession>
<dbReference type="PROSITE" id="PS00141">
    <property type="entry name" value="ASP_PROTEASE"/>
    <property type="match status" value="2"/>
</dbReference>
<dbReference type="AlphaFoldDB" id="A0AAV4ZYL0"/>
<dbReference type="GO" id="GO:0006508">
    <property type="term" value="P:proteolysis"/>
    <property type="evidence" value="ECO:0007669"/>
    <property type="project" value="UniProtKB-KW"/>
</dbReference>
<dbReference type="Proteomes" id="UP001050691">
    <property type="component" value="Unassembled WGS sequence"/>
</dbReference>
<keyword evidence="2 4" id="KW-0064">Aspartyl protease</keyword>
<gene>
    <name evidence="7" type="ORF">Clacol_000366</name>
</gene>
<feature type="disulfide bond" evidence="3">
    <location>
        <begin position="133"/>
        <end position="137"/>
    </location>
</feature>
<protein>
    <recommendedName>
        <fullName evidence="6">Peptidase A1 domain-containing protein</fullName>
    </recommendedName>
</protein>
<dbReference type="Gene3D" id="2.40.70.10">
    <property type="entry name" value="Acid Proteases"/>
    <property type="match status" value="2"/>
</dbReference>
<evidence type="ECO:0000256" key="1">
    <source>
        <dbReference type="ARBA" id="ARBA00007447"/>
    </source>
</evidence>
<dbReference type="InterPro" id="IPR001461">
    <property type="entry name" value="Aspartic_peptidase_A1"/>
</dbReference>
<keyword evidence="4" id="KW-0378">Hydrolase</keyword>
<evidence type="ECO:0000256" key="3">
    <source>
        <dbReference type="PIRSR" id="PIRSR601461-2"/>
    </source>
</evidence>